<dbReference type="HOGENOM" id="CLU_2096993_0_0_1"/>
<protein>
    <submittedName>
        <fullName evidence="2">Uncharacterized protein</fullName>
    </submittedName>
</protein>
<evidence type="ECO:0000313" key="2">
    <source>
        <dbReference type="EMBL" id="EXL63573.1"/>
    </source>
</evidence>
<reference evidence="2" key="2">
    <citation type="submission" date="2014-03" db="EMBL/GenBank/DDBJ databases">
        <title>The Genome Annotation of Fusarium oxysporum PHW808.</title>
        <authorList>
            <consortium name="The Broad Institute Genomics Platform"/>
            <person name="Ma L.-J."/>
            <person name="Corby-Kistler H."/>
            <person name="Broz K."/>
            <person name="Gale L.R."/>
            <person name="Jonkers W."/>
            <person name="O'Donnell K."/>
            <person name="Ploetz R."/>
            <person name="Steinberg C."/>
            <person name="Schwartz D.C."/>
            <person name="VanEtten H."/>
            <person name="Zhou S."/>
            <person name="Young S.K."/>
            <person name="Zeng Q."/>
            <person name="Gargeya S."/>
            <person name="Fitzgerald M."/>
            <person name="Abouelleil A."/>
            <person name="Alvarado L."/>
            <person name="Chapman S.B."/>
            <person name="Gainer-Dewar J."/>
            <person name="Goldberg J."/>
            <person name="Griggs A."/>
            <person name="Gujja S."/>
            <person name="Hansen M."/>
            <person name="Howarth C."/>
            <person name="Imamovic A."/>
            <person name="Ireland A."/>
            <person name="Larimer J."/>
            <person name="McCowan C."/>
            <person name="Murphy C."/>
            <person name="Pearson M."/>
            <person name="Poon T.W."/>
            <person name="Priest M."/>
            <person name="Roberts A."/>
            <person name="Saif S."/>
            <person name="Shea T."/>
            <person name="Sykes S."/>
            <person name="Wortman J."/>
            <person name="Nusbaum C."/>
            <person name="Birren B."/>
        </authorList>
    </citation>
    <scope>NUCLEOTIDE SEQUENCE</scope>
    <source>
        <strain evidence="2">54008</strain>
    </source>
</reference>
<organism evidence="2">
    <name type="scientific">Fusarium oxysporum f. sp. conglutinans race 2 54008</name>
    <dbReference type="NCBI Taxonomy" id="1089457"/>
    <lineage>
        <taxon>Eukaryota</taxon>
        <taxon>Fungi</taxon>
        <taxon>Dikarya</taxon>
        <taxon>Ascomycota</taxon>
        <taxon>Pezizomycotina</taxon>
        <taxon>Sordariomycetes</taxon>
        <taxon>Hypocreomycetidae</taxon>
        <taxon>Hypocreales</taxon>
        <taxon>Nectriaceae</taxon>
        <taxon>Fusarium</taxon>
        <taxon>Fusarium oxysporum species complex</taxon>
    </lineage>
</organism>
<dbReference type="Proteomes" id="UP000030676">
    <property type="component" value="Unassembled WGS sequence"/>
</dbReference>
<proteinExistence type="predicted"/>
<gene>
    <name evidence="2" type="ORF">FOPG_20153</name>
</gene>
<dbReference type="AlphaFoldDB" id="X0GJT6"/>
<keyword evidence="1" id="KW-0812">Transmembrane</keyword>
<reference evidence="2" key="1">
    <citation type="submission" date="2011-11" db="EMBL/GenBank/DDBJ databases">
        <title>The Genome Sequence of Fusarium oxysporum PHW808.</title>
        <authorList>
            <consortium name="The Broad Institute Genome Sequencing Platform"/>
            <person name="Ma L.-J."/>
            <person name="Gale L.R."/>
            <person name="Schwartz D.C."/>
            <person name="Zhou S."/>
            <person name="Corby-Kistler H."/>
            <person name="Young S.K."/>
            <person name="Zeng Q."/>
            <person name="Gargeya S."/>
            <person name="Fitzgerald M."/>
            <person name="Haas B."/>
            <person name="Abouelleil A."/>
            <person name="Alvarado L."/>
            <person name="Arachchi H.M."/>
            <person name="Berlin A."/>
            <person name="Brown A."/>
            <person name="Chapman S.B."/>
            <person name="Chen Z."/>
            <person name="Dunbar C."/>
            <person name="Freedman E."/>
            <person name="Gearin G."/>
            <person name="Goldberg J."/>
            <person name="Griggs A."/>
            <person name="Gujja S."/>
            <person name="Heiman D."/>
            <person name="Howarth C."/>
            <person name="Larson L."/>
            <person name="Lui A."/>
            <person name="MacDonald P.J.P."/>
            <person name="Montmayeur A."/>
            <person name="Murphy C."/>
            <person name="Neiman D."/>
            <person name="Pearson M."/>
            <person name="Priest M."/>
            <person name="Roberts A."/>
            <person name="Saif S."/>
            <person name="Shea T."/>
            <person name="Shenoy N."/>
            <person name="Sisk P."/>
            <person name="Stolte C."/>
            <person name="Sykes S."/>
            <person name="Wortman J."/>
            <person name="Nusbaum C."/>
            <person name="Birren B."/>
        </authorList>
    </citation>
    <scope>NUCLEOTIDE SEQUENCE [LARGE SCALE GENOMIC DNA]</scope>
    <source>
        <strain evidence="2">54008</strain>
    </source>
</reference>
<keyword evidence="1" id="KW-0472">Membrane</keyword>
<evidence type="ECO:0000256" key="1">
    <source>
        <dbReference type="SAM" id="Phobius"/>
    </source>
</evidence>
<accession>X0GJT6</accession>
<name>X0GJT6_FUSOX</name>
<sequence>MKLPYLLNSNCGESTNIESAVLMFGFIAALLHSIDTNRTALRDRPIFDRLGFERATQVTRLALNVLRTIYGAVLLTHLAARPFSHRVRKCSQVLRASSQRNRYLKITAIIPVIAHI</sequence>
<keyword evidence="1" id="KW-1133">Transmembrane helix</keyword>
<feature type="transmembrane region" description="Helical" evidence="1">
    <location>
        <begin position="20"/>
        <end position="40"/>
    </location>
</feature>
<dbReference type="EMBL" id="KK035069">
    <property type="protein sequence ID" value="EXL63573.1"/>
    <property type="molecule type" value="Genomic_DNA"/>
</dbReference>